<dbReference type="EMBL" id="UOFG01000193">
    <property type="protein sequence ID" value="VAW63120.1"/>
    <property type="molecule type" value="Genomic_DNA"/>
</dbReference>
<dbReference type="InterPro" id="IPR002734">
    <property type="entry name" value="RibDG_C"/>
</dbReference>
<keyword evidence="4" id="KW-0686">Riboflavin biosynthesis</keyword>
<dbReference type="CDD" id="cd01284">
    <property type="entry name" value="Riboflavin_deaminase-reductase"/>
    <property type="match status" value="1"/>
</dbReference>
<evidence type="ECO:0000256" key="7">
    <source>
        <dbReference type="ARBA" id="ARBA00022833"/>
    </source>
</evidence>
<reference evidence="12" key="1">
    <citation type="submission" date="2018-06" db="EMBL/GenBank/DDBJ databases">
        <authorList>
            <person name="Zhirakovskaya E."/>
        </authorList>
    </citation>
    <scope>NUCLEOTIDE SEQUENCE</scope>
</reference>
<dbReference type="PROSITE" id="PS51747">
    <property type="entry name" value="CYT_DCMP_DEAMINASES_2"/>
    <property type="match status" value="1"/>
</dbReference>
<dbReference type="Pfam" id="PF01872">
    <property type="entry name" value="RibD_C"/>
    <property type="match status" value="1"/>
</dbReference>
<keyword evidence="9 12" id="KW-0560">Oxidoreductase</keyword>
<dbReference type="EC" id="3.5.4.26" evidence="12"/>
<keyword evidence="10" id="KW-0511">Multifunctional enzyme</keyword>
<dbReference type="InterPro" id="IPR002125">
    <property type="entry name" value="CMP_dCMP_dom"/>
</dbReference>
<evidence type="ECO:0000256" key="6">
    <source>
        <dbReference type="ARBA" id="ARBA00022801"/>
    </source>
</evidence>
<evidence type="ECO:0000259" key="11">
    <source>
        <dbReference type="PROSITE" id="PS51747"/>
    </source>
</evidence>
<dbReference type="GO" id="GO:0050661">
    <property type="term" value="F:NADP binding"/>
    <property type="evidence" value="ECO:0007669"/>
    <property type="project" value="InterPro"/>
</dbReference>
<evidence type="ECO:0000256" key="2">
    <source>
        <dbReference type="ARBA" id="ARBA00004882"/>
    </source>
</evidence>
<dbReference type="GO" id="GO:0008703">
    <property type="term" value="F:5-amino-6-(5-phosphoribosylamino)uracil reductase activity"/>
    <property type="evidence" value="ECO:0007669"/>
    <property type="project" value="UniProtKB-EC"/>
</dbReference>
<dbReference type="PIRSF" id="PIRSF006769">
    <property type="entry name" value="RibD"/>
    <property type="match status" value="1"/>
</dbReference>
<evidence type="ECO:0000256" key="1">
    <source>
        <dbReference type="ARBA" id="ARBA00001947"/>
    </source>
</evidence>
<dbReference type="Gene3D" id="3.40.430.10">
    <property type="entry name" value="Dihydrofolate Reductase, subunit A"/>
    <property type="match status" value="1"/>
</dbReference>
<sequence length="397" mass="42802">MNHCTFDRTDDRKWMARAIKLAEKGRYTTQPNPRVGCVIIAGNQLVGEGYHQLAGGHHAEIHALQQAADQARGATAYVSLEPCSHQGKTPPCADALIAAGVSRVVCAMQDPNPQVSGQGLKKLEQAGISTDSGLLQGEAEALNPGFIKRMKTGLPYVRVKLAMSLDGRTAMASGESQWITGEAARADVQALRARSSVVLTGSATVLADNPSMNVRISAADLCLVSSVAELVPHQPLRAIIDSELKVPAESKIFHISAQQAGQKPYEPVIVFSHKNARVKDIQSAALNAAQVVNLSDERVDGSEKINLSAAMKWLAEHKQANEVHVEAGSVLCGALLERQLVDEMIIYMAPHIMGDGAKGLFHLPNLKNMSERINLEIKEIRPIGKDWRITAVPVYQA</sequence>
<dbReference type="InterPro" id="IPR016192">
    <property type="entry name" value="APOBEC/CMP_deaminase_Zn-bd"/>
</dbReference>
<proteinExistence type="predicted"/>
<dbReference type="InterPro" id="IPR016193">
    <property type="entry name" value="Cytidine_deaminase-like"/>
</dbReference>
<comment type="cofactor">
    <cofactor evidence="1">
        <name>Zn(2+)</name>
        <dbReference type="ChEBI" id="CHEBI:29105"/>
    </cofactor>
</comment>
<keyword evidence="8" id="KW-0521">NADP</keyword>
<dbReference type="PANTHER" id="PTHR38011:SF7">
    <property type="entry name" value="2,5-DIAMINO-6-RIBOSYLAMINO-4(3H)-PYRIMIDINONE 5'-PHOSPHATE REDUCTASE"/>
    <property type="match status" value="1"/>
</dbReference>
<feature type="domain" description="CMP/dCMP-type deaminase" evidence="11">
    <location>
        <begin position="9"/>
        <end position="131"/>
    </location>
</feature>
<dbReference type="Pfam" id="PF00383">
    <property type="entry name" value="dCMP_cyt_deam_1"/>
    <property type="match status" value="1"/>
</dbReference>
<dbReference type="Gene3D" id="3.40.140.10">
    <property type="entry name" value="Cytidine Deaminase, domain 2"/>
    <property type="match status" value="1"/>
</dbReference>
<dbReference type="InterPro" id="IPR004794">
    <property type="entry name" value="Eubact_RibD"/>
</dbReference>
<dbReference type="UniPathway" id="UPA00275">
    <property type="reaction ID" value="UER00401"/>
</dbReference>
<dbReference type="PANTHER" id="PTHR38011">
    <property type="entry name" value="DIHYDROFOLATE REDUCTASE FAMILY PROTEIN (AFU_ORTHOLOGUE AFUA_8G06820)"/>
    <property type="match status" value="1"/>
</dbReference>
<accession>A0A3B0XET7</accession>
<gene>
    <name evidence="12" type="ORF">MNBD_GAMMA11-3033</name>
</gene>
<evidence type="ECO:0000256" key="10">
    <source>
        <dbReference type="ARBA" id="ARBA00023268"/>
    </source>
</evidence>
<evidence type="ECO:0000313" key="12">
    <source>
        <dbReference type="EMBL" id="VAW63120.1"/>
    </source>
</evidence>
<comment type="pathway">
    <text evidence="2">Cofactor biosynthesis; riboflavin biosynthesis; 5-amino-6-(D-ribitylamino)uracil from GTP: step 2/4.</text>
</comment>
<dbReference type="SUPFAM" id="SSF53597">
    <property type="entry name" value="Dihydrofolate reductase-like"/>
    <property type="match status" value="1"/>
</dbReference>
<dbReference type="InterPro" id="IPR011549">
    <property type="entry name" value="RibD_C"/>
</dbReference>
<protein>
    <submittedName>
        <fullName evidence="12">Diaminohydroxyphosphoribosylaminopyrimidine deaminase / 5-amino-6-(5-phosphoribosylamino)uracil reductase</fullName>
        <ecNumber evidence="12">1.1.1.193</ecNumber>
        <ecNumber evidence="12">3.5.4.26</ecNumber>
    </submittedName>
</protein>
<dbReference type="FunFam" id="3.40.140.10:FF:000025">
    <property type="entry name" value="Riboflavin biosynthesis protein RibD"/>
    <property type="match status" value="1"/>
</dbReference>
<keyword evidence="7" id="KW-0862">Zinc</keyword>
<evidence type="ECO:0000256" key="9">
    <source>
        <dbReference type="ARBA" id="ARBA00023002"/>
    </source>
</evidence>
<keyword evidence="6 12" id="KW-0378">Hydrolase</keyword>
<evidence type="ECO:0000256" key="3">
    <source>
        <dbReference type="ARBA" id="ARBA00004910"/>
    </source>
</evidence>
<dbReference type="NCBIfam" id="TIGR00227">
    <property type="entry name" value="ribD_Cterm"/>
    <property type="match status" value="1"/>
</dbReference>
<dbReference type="EC" id="1.1.1.193" evidence="12"/>
<dbReference type="GO" id="GO:0008270">
    <property type="term" value="F:zinc ion binding"/>
    <property type="evidence" value="ECO:0007669"/>
    <property type="project" value="InterPro"/>
</dbReference>
<name>A0A3B0XET7_9ZZZZ</name>
<comment type="pathway">
    <text evidence="3">Cofactor biosynthesis; riboflavin biosynthesis; 5-amino-6-(D-ribitylamino)uracil from GTP: step 3/4.</text>
</comment>
<organism evidence="12">
    <name type="scientific">hydrothermal vent metagenome</name>
    <dbReference type="NCBI Taxonomy" id="652676"/>
    <lineage>
        <taxon>unclassified sequences</taxon>
        <taxon>metagenomes</taxon>
        <taxon>ecological metagenomes</taxon>
    </lineage>
</organism>
<dbReference type="GO" id="GO:0009231">
    <property type="term" value="P:riboflavin biosynthetic process"/>
    <property type="evidence" value="ECO:0007669"/>
    <property type="project" value="UniProtKB-UniPathway"/>
</dbReference>
<dbReference type="PROSITE" id="PS00903">
    <property type="entry name" value="CYT_DCMP_DEAMINASES_1"/>
    <property type="match status" value="1"/>
</dbReference>
<evidence type="ECO:0000256" key="8">
    <source>
        <dbReference type="ARBA" id="ARBA00022857"/>
    </source>
</evidence>
<dbReference type="GO" id="GO:0008835">
    <property type="term" value="F:diaminohydroxyphosphoribosylaminopyrimidine deaminase activity"/>
    <property type="evidence" value="ECO:0007669"/>
    <property type="project" value="UniProtKB-EC"/>
</dbReference>
<dbReference type="NCBIfam" id="TIGR00326">
    <property type="entry name" value="eubact_ribD"/>
    <property type="match status" value="1"/>
</dbReference>
<dbReference type="SUPFAM" id="SSF53927">
    <property type="entry name" value="Cytidine deaminase-like"/>
    <property type="match status" value="1"/>
</dbReference>
<dbReference type="AlphaFoldDB" id="A0A3B0XET7"/>
<keyword evidence="5" id="KW-0479">Metal-binding</keyword>
<evidence type="ECO:0000256" key="4">
    <source>
        <dbReference type="ARBA" id="ARBA00022619"/>
    </source>
</evidence>
<evidence type="ECO:0000256" key="5">
    <source>
        <dbReference type="ARBA" id="ARBA00022723"/>
    </source>
</evidence>
<dbReference type="InterPro" id="IPR024072">
    <property type="entry name" value="DHFR-like_dom_sf"/>
</dbReference>
<dbReference type="InterPro" id="IPR050765">
    <property type="entry name" value="Riboflavin_Biosynth_HTPR"/>
</dbReference>